<sequence length="122" mass="13654">MLASVTHDLTDTLRKMHVAIASTTPDINWHPSRDPRPRRLTPLATYTLGDSRRAPRLVVYHRMPSASLPPSRIRHLTGSLARANLDIPSFDQSPITGLSASLVQSASPQPWPRRYLLSYVSF</sequence>
<gene>
    <name evidence="1" type="ORF">B296_00057685</name>
</gene>
<comment type="caution">
    <text evidence="1">The sequence shown here is derived from an EMBL/GenBank/DDBJ whole genome shotgun (WGS) entry which is preliminary data.</text>
</comment>
<dbReference type="Proteomes" id="UP000287651">
    <property type="component" value="Unassembled WGS sequence"/>
</dbReference>
<accession>A0A426XQ77</accession>
<proteinExistence type="predicted"/>
<organism evidence="1 2">
    <name type="scientific">Ensete ventricosum</name>
    <name type="common">Abyssinian banana</name>
    <name type="synonym">Musa ensete</name>
    <dbReference type="NCBI Taxonomy" id="4639"/>
    <lineage>
        <taxon>Eukaryota</taxon>
        <taxon>Viridiplantae</taxon>
        <taxon>Streptophyta</taxon>
        <taxon>Embryophyta</taxon>
        <taxon>Tracheophyta</taxon>
        <taxon>Spermatophyta</taxon>
        <taxon>Magnoliopsida</taxon>
        <taxon>Liliopsida</taxon>
        <taxon>Zingiberales</taxon>
        <taxon>Musaceae</taxon>
        <taxon>Ensete</taxon>
    </lineage>
</organism>
<dbReference type="AlphaFoldDB" id="A0A426XQ77"/>
<evidence type="ECO:0000313" key="2">
    <source>
        <dbReference type="Proteomes" id="UP000287651"/>
    </source>
</evidence>
<dbReference type="EMBL" id="AMZH03018425">
    <property type="protein sequence ID" value="RRT41634.1"/>
    <property type="molecule type" value="Genomic_DNA"/>
</dbReference>
<reference evidence="1 2" key="1">
    <citation type="journal article" date="2014" name="Agronomy (Basel)">
        <title>A Draft Genome Sequence for Ensete ventricosum, the Drought-Tolerant Tree Against Hunger.</title>
        <authorList>
            <person name="Harrison J."/>
            <person name="Moore K.A."/>
            <person name="Paszkiewicz K."/>
            <person name="Jones T."/>
            <person name="Grant M."/>
            <person name="Ambacheew D."/>
            <person name="Muzemil S."/>
            <person name="Studholme D.J."/>
        </authorList>
    </citation>
    <scope>NUCLEOTIDE SEQUENCE [LARGE SCALE GENOMIC DNA]</scope>
</reference>
<name>A0A426XQ77_ENSVE</name>
<evidence type="ECO:0000313" key="1">
    <source>
        <dbReference type="EMBL" id="RRT41634.1"/>
    </source>
</evidence>
<protein>
    <submittedName>
        <fullName evidence="1">Uncharacterized protein</fullName>
    </submittedName>
</protein>